<keyword evidence="1" id="KW-0812">Transmembrane</keyword>
<keyword evidence="3" id="KW-0482">Metalloprotease</keyword>
<dbReference type="GO" id="GO:0008237">
    <property type="term" value="F:metallopeptidase activity"/>
    <property type="evidence" value="ECO:0007669"/>
    <property type="project" value="UniProtKB-KW"/>
</dbReference>
<comment type="caution">
    <text evidence="3">The sequence shown here is derived from an EMBL/GenBank/DDBJ whole genome shotgun (WGS) entry which is preliminary data.</text>
</comment>
<keyword evidence="3" id="KW-0645">Protease</keyword>
<dbReference type="GO" id="GO:0004175">
    <property type="term" value="F:endopeptidase activity"/>
    <property type="evidence" value="ECO:0007669"/>
    <property type="project" value="UniProtKB-ARBA"/>
</dbReference>
<evidence type="ECO:0000313" key="4">
    <source>
        <dbReference type="Proteomes" id="UP000588491"/>
    </source>
</evidence>
<feature type="transmembrane region" description="Helical" evidence="1">
    <location>
        <begin position="65"/>
        <end position="92"/>
    </location>
</feature>
<dbReference type="InterPro" id="IPR052710">
    <property type="entry name" value="CAAX_protease"/>
</dbReference>
<dbReference type="GO" id="GO:0006508">
    <property type="term" value="P:proteolysis"/>
    <property type="evidence" value="ECO:0007669"/>
    <property type="project" value="UniProtKB-KW"/>
</dbReference>
<protein>
    <submittedName>
        <fullName evidence="3">CPBP family intramembrane metalloprotease</fullName>
    </submittedName>
</protein>
<dbReference type="Proteomes" id="UP000588491">
    <property type="component" value="Unassembled WGS sequence"/>
</dbReference>
<dbReference type="PANTHER" id="PTHR36435">
    <property type="entry name" value="SLR1288 PROTEIN"/>
    <property type="match status" value="1"/>
</dbReference>
<dbReference type="Pfam" id="PF02517">
    <property type="entry name" value="Rce1-like"/>
    <property type="match status" value="1"/>
</dbReference>
<accession>A0A7Y0PPH9</accession>
<evidence type="ECO:0000313" key="3">
    <source>
        <dbReference type="EMBL" id="NMO79925.1"/>
    </source>
</evidence>
<evidence type="ECO:0000256" key="1">
    <source>
        <dbReference type="SAM" id="Phobius"/>
    </source>
</evidence>
<feature type="domain" description="CAAX prenyl protease 2/Lysostaphin resistance protein A-like" evidence="2">
    <location>
        <begin position="114"/>
        <end position="201"/>
    </location>
</feature>
<dbReference type="EMBL" id="JABBPK010000001">
    <property type="protein sequence ID" value="NMO79925.1"/>
    <property type="molecule type" value="Genomic_DNA"/>
</dbReference>
<dbReference type="PANTHER" id="PTHR36435:SF1">
    <property type="entry name" value="CAAX AMINO TERMINAL PROTEASE FAMILY PROTEIN"/>
    <property type="match status" value="1"/>
</dbReference>
<dbReference type="RefSeq" id="WP_169189465.1">
    <property type="nucleotide sequence ID" value="NZ_JABBPK010000001.1"/>
</dbReference>
<reference evidence="3 4" key="1">
    <citation type="submission" date="2020-04" db="EMBL/GenBank/DDBJ databases">
        <title>Bacillus sp. UniB3 isolated from commercial digestive syrup.</title>
        <authorList>
            <person name="Thorat V."/>
            <person name="Kirdat K."/>
            <person name="Tiwarekar B."/>
            <person name="Yadav A."/>
        </authorList>
    </citation>
    <scope>NUCLEOTIDE SEQUENCE [LARGE SCALE GENOMIC DNA]</scope>
    <source>
        <strain evidence="3 4">UniB3</strain>
    </source>
</reference>
<gene>
    <name evidence="3" type="ORF">HHU08_23665</name>
</gene>
<feature type="transmembrane region" description="Helical" evidence="1">
    <location>
        <begin position="189"/>
        <end position="209"/>
    </location>
</feature>
<organism evidence="3 4">
    <name type="scientific">Niallia alba</name>
    <dbReference type="NCBI Taxonomy" id="2729105"/>
    <lineage>
        <taxon>Bacteria</taxon>
        <taxon>Bacillati</taxon>
        <taxon>Bacillota</taxon>
        <taxon>Bacilli</taxon>
        <taxon>Bacillales</taxon>
        <taxon>Bacillaceae</taxon>
        <taxon>Niallia</taxon>
    </lineage>
</organism>
<keyword evidence="1" id="KW-1133">Transmembrane helix</keyword>
<dbReference type="GO" id="GO:0080120">
    <property type="term" value="P:CAAX-box protein maturation"/>
    <property type="evidence" value="ECO:0007669"/>
    <property type="project" value="UniProtKB-ARBA"/>
</dbReference>
<dbReference type="AlphaFoldDB" id="A0A7Y0PPH9"/>
<keyword evidence="3" id="KW-0378">Hydrolase</keyword>
<feature type="transmembrane region" description="Helical" evidence="1">
    <location>
        <begin position="229"/>
        <end position="248"/>
    </location>
</feature>
<dbReference type="InterPro" id="IPR003675">
    <property type="entry name" value="Rce1/LyrA-like_dom"/>
</dbReference>
<sequence length="260" mass="29323">MIVYIILFTCMDVFVIENSTEKEIDFYFKMGFHVTVFMWILYSFRKNNLSIKAVIFHPRKEKSSWGKYVFLELLGDLIAVTLLFFIILIIALNSESLIQEIINSDSEVGDSTFFIGSLFVTILVAPIVEELLFRGILFNKWSESLGAKKALFITSFLFGVLHIGSSPIFIGQLLAGFLFCLVYMRMKSLVLPILLHIGNNSISSIGMLINAGDDTNIPDIALMLSQMKVAAIISGVILLILVPIYSFFMYKLSLVLHKCC</sequence>
<name>A0A7Y0PPH9_9BACI</name>
<keyword evidence="1" id="KW-0472">Membrane</keyword>
<feature type="transmembrane region" description="Helical" evidence="1">
    <location>
        <begin position="112"/>
        <end position="133"/>
    </location>
</feature>
<keyword evidence="4" id="KW-1185">Reference proteome</keyword>
<evidence type="ECO:0000259" key="2">
    <source>
        <dbReference type="Pfam" id="PF02517"/>
    </source>
</evidence>
<proteinExistence type="predicted"/>